<protein>
    <submittedName>
        <fullName evidence="1">Uncharacterized protein</fullName>
    </submittedName>
</protein>
<dbReference type="AlphaFoldDB" id="L8WR00"/>
<gene>
    <name evidence="1" type="ORF">AG1IA_06792</name>
</gene>
<keyword evidence="2" id="KW-1185">Reference proteome</keyword>
<comment type="caution">
    <text evidence="1">The sequence shown here is derived from an EMBL/GenBank/DDBJ whole genome shotgun (WGS) entry which is preliminary data.</text>
</comment>
<sequence length="87" mass="10267">MTLVLKARKKYRPMRLRLTRFLYSSSKLNWATLNVTYWLGERTSLVRIHIIVNPKTSSTEKHTCIARDVNVFVEWSDRSKRPTSPLC</sequence>
<evidence type="ECO:0000313" key="1">
    <source>
        <dbReference type="EMBL" id="ELU39178.1"/>
    </source>
</evidence>
<reference evidence="1 2" key="1">
    <citation type="journal article" date="2013" name="Nat. Commun.">
        <title>The evolution and pathogenic mechanisms of the rice sheath blight pathogen.</title>
        <authorList>
            <person name="Zheng A."/>
            <person name="Lin R."/>
            <person name="Xu L."/>
            <person name="Qin P."/>
            <person name="Tang C."/>
            <person name="Ai P."/>
            <person name="Zhang D."/>
            <person name="Liu Y."/>
            <person name="Sun Z."/>
            <person name="Feng H."/>
            <person name="Wang Y."/>
            <person name="Chen Y."/>
            <person name="Liang X."/>
            <person name="Fu R."/>
            <person name="Li Q."/>
            <person name="Zhang J."/>
            <person name="Yu X."/>
            <person name="Xie Z."/>
            <person name="Ding L."/>
            <person name="Guan P."/>
            <person name="Tang J."/>
            <person name="Liang Y."/>
            <person name="Wang S."/>
            <person name="Deng Q."/>
            <person name="Li S."/>
            <person name="Zhu J."/>
            <person name="Wang L."/>
            <person name="Liu H."/>
            <person name="Li P."/>
        </authorList>
    </citation>
    <scope>NUCLEOTIDE SEQUENCE [LARGE SCALE GENOMIC DNA]</scope>
    <source>
        <strain evidence="2">AG-1 IA</strain>
    </source>
</reference>
<dbReference type="HOGENOM" id="CLU_2484866_0_0_1"/>
<organism evidence="1 2">
    <name type="scientific">Thanatephorus cucumeris (strain AG1-IA)</name>
    <name type="common">Rice sheath blight fungus</name>
    <name type="synonym">Rhizoctonia solani</name>
    <dbReference type="NCBI Taxonomy" id="983506"/>
    <lineage>
        <taxon>Eukaryota</taxon>
        <taxon>Fungi</taxon>
        <taxon>Dikarya</taxon>
        <taxon>Basidiomycota</taxon>
        <taxon>Agaricomycotina</taxon>
        <taxon>Agaricomycetes</taxon>
        <taxon>Cantharellales</taxon>
        <taxon>Ceratobasidiaceae</taxon>
        <taxon>Rhizoctonia</taxon>
        <taxon>Rhizoctonia solani AG-1</taxon>
    </lineage>
</organism>
<proteinExistence type="predicted"/>
<evidence type="ECO:0000313" key="2">
    <source>
        <dbReference type="Proteomes" id="UP000011668"/>
    </source>
</evidence>
<dbReference type="EMBL" id="AFRT01001893">
    <property type="protein sequence ID" value="ELU39178.1"/>
    <property type="molecule type" value="Genomic_DNA"/>
</dbReference>
<dbReference type="Proteomes" id="UP000011668">
    <property type="component" value="Unassembled WGS sequence"/>
</dbReference>
<name>L8WR00_THACA</name>
<accession>L8WR00</accession>